<accession>A0ABN2VR57</accession>
<keyword evidence="2" id="KW-0732">Signal</keyword>
<comment type="caution">
    <text evidence="4">The sequence shown here is derived from an EMBL/GenBank/DDBJ whole genome shotgun (WGS) entry which is preliminary data.</text>
</comment>
<dbReference type="Pfam" id="PF07510">
    <property type="entry name" value="GmrSD_C"/>
    <property type="match status" value="1"/>
</dbReference>
<feature type="chain" id="PRO_5046218806" evidence="2">
    <location>
        <begin position="24"/>
        <end position="317"/>
    </location>
</feature>
<dbReference type="Pfam" id="PF05901">
    <property type="entry name" value="Excalibur"/>
    <property type="match status" value="1"/>
</dbReference>
<evidence type="ECO:0000259" key="3">
    <source>
        <dbReference type="SMART" id="SM00894"/>
    </source>
</evidence>
<dbReference type="InterPro" id="IPR008613">
    <property type="entry name" value="Excalibur_Ca-bd_domain"/>
</dbReference>
<feature type="compositionally biased region" description="Basic and acidic residues" evidence="1">
    <location>
        <begin position="303"/>
        <end position="317"/>
    </location>
</feature>
<proteinExistence type="predicted"/>
<keyword evidence="5" id="KW-1185">Reference proteome</keyword>
<feature type="compositionally biased region" description="Pro residues" evidence="1">
    <location>
        <begin position="43"/>
        <end position="60"/>
    </location>
</feature>
<feature type="region of interest" description="Disordered" evidence="1">
    <location>
        <begin position="242"/>
        <end position="279"/>
    </location>
</feature>
<feature type="region of interest" description="Disordered" evidence="1">
    <location>
        <begin position="40"/>
        <end position="60"/>
    </location>
</feature>
<feature type="region of interest" description="Disordered" evidence="1">
    <location>
        <begin position="296"/>
        <end position="317"/>
    </location>
</feature>
<reference evidence="4 5" key="1">
    <citation type="journal article" date="2019" name="Int. J. Syst. Evol. Microbiol.">
        <title>The Global Catalogue of Microorganisms (GCM) 10K type strain sequencing project: providing services to taxonomists for standard genome sequencing and annotation.</title>
        <authorList>
            <consortium name="The Broad Institute Genomics Platform"/>
            <consortium name="The Broad Institute Genome Sequencing Center for Infectious Disease"/>
            <person name="Wu L."/>
            <person name="Ma J."/>
        </authorList>
    </citation>
    <scope>NUCLEOTIDE SEQUENCE [LARGE SCALE GENOMIC DNA]</scope>
    <source>
        <strain evidence="4 5">JCM 15749</strain>
    </source>
</reference>
<dbReference type="InterPro" id="IPR011089">
    <property type="entry name" value="GmrSD_C"/>
</dbReference>
<dbReference type="PANTHER" id="PTHR24094">
    <property type="entry name" value="SECRETED PROTEIN"/>
    <property type="match status" value="1"/>
</dbReference>
<name>A0ABN2VR57_9ACTN</name>
<dbReference type="RefSeq" id="WP_344322865.1">
    <property type="nucleotide sequence ID" value="NZ_BAAAPY010000001.1"/>
</dbReference>
<dbReference type="PANTHER" id="PTHR24094:SF15">
    <property type="entry name" value="AMP-DEPENDENT SYNTHETASE_LIGASE DOMAIN-CONTAINING PROTEIN-RELATED"/>
    <property type="match status" value="1"/>
</dbReference>
<evidence type="ECO:0000313" key="5">
    <source>
        <dbReference type="Proteomes" id="UP001501480"/>
    </source>
</evidence>
<evidence type="ECO:0000313" key="4">
    <source>
        <dbReference type="EMBL" id="GAA2068471.1"/>
    </source>
</evidence>
<dbReference type="EMBL" id="BAAAPY010000001">
    <property type="protein sequence ID" value="GAA2068471.1"/>
    <property type="molecule type" value="Genomic_DNA"/>
</dbReference>
<dbReference type="SMART" id="SM00894">
    <property type="entry name" value="Excalibur"/>
    <property type="match status" value="1"/>
</dbReference>
<organism evidence="4 5">
    <name type="scientific">Aeromicrobium halocynthiae</name>
    <dbReference type="NCBI Taxonomy" id="560557"/>
    <lineage>
        <taxon>Bacteria</taxon>
        <taxon>Bacillati</taxon>
        <taxon>Actinomycetota</taxon>
        <taxon>Actinomycetes</taxon>
        <taxon>Propionibacteriales</taxon>
        <taxon>Nocardioidaceae</taxon>
        <taxon>Aeromicrobium</taxon>
    </lineage>
</organism>
<sequence length="317" mass="32668">MLVARRAAVTVVAGGLLLSSACAAPAPVAETVPVVTEATAPVTPAPTPSPVATPVTPTPSPDTATALAALDELVVKGRGPKTGYSRDAFGPGWFDADRNGCDTRNDILRRDLVGTTMKNACKVLAGSLEPDPYTGAPVRFEVGGASEIDIDHVVALSDAWQKGAASWTPQKRLAFANDPVNLLAVDAGANRAKSDGDAATWLPPDRSYRCAFVARQVAVKAKYAIAVTPAERDAMSRVLTSCPAQPRVEPGPAPTEAALPRSRATPTTEATRGSRGSAPVEYASCDAVRAAGAAPITAADPGYSRRLDRDGDGVGCE</sequence>
<gene>
    <name evidence="4" type="ORF">GCM10009821_00300</name>
</gene>
<protein>
    <submittedName>
        <fullName evidence="4">DUF1524 domain-containing protein</fullName>
    </submittedName>
</protein>
<evidence type="ECO:0000256" key="2">
    <source>
        <dbReference type="SAM" id="SignalP"/>
    </source>
</evidence>
<feature type="domain" description="Excalibur calcium-binding" evidence="3">
    <location>
        <begin position="281"/>
        <end position="317"/>
    </location>
</feature>
<dbReference type="PROSITE" id="PS51257">
    <property type="entry name" value="PROKAR_LIPOPROTEIN"/>
    <property type="match status" value="1"/>
</dbReference>
<dbReference type="Proteomes" id="UP001501480">
    <property type="component" value="Unassembled WGS sequence"/>
</dbReference>
<evidence type="ECO:0000256" key="1">
    <source>
        <dbReference type="SAM" id="MobiDB-lite"/>
    </source>
</evidence>
<feature type="signal peptide" evidence="2">
    <location>
        <begin position="1"/>
        <end position="23"/>
    </location>
</feature>